<dbReference type="Gene3D" id="1.10.1900.10">
    <property type="entry name" value="c-terminal domain of poly(a) binding protein"/>
    <property type="match status" value="1"/>
</dbReference>
<proteinExistence type="predicted"/>
<comment type="caution">
    <text evidence="2">The sequence shown here is derived from an EMBL/GenBank/DDBJ whole genome shotgun (WGS) entry which is preliminary data.</text>
</comment>
<accession>A0A8H6TJR4</accession>
<dbReference type="Proteomes" id="UP000613580">
    <property type="component" value="Unassembled WGS sequence"/>
</dbReference>
<feature type="region of interest" description="Disordered" evidence="1">
    <location>
        <begin position="444"/>
        <end position="502"/>
    </location>
</feature>
<feature type="compositionally biased region" description="Low complexity" evidence="1">
    <location>
        <begin position="454"/>
        <end position="466"/>
    </location>
</feature>
<sequence>MELARRPPHPRSALTTVELSVAIRRPLTIAVPGRTLENAYTRLGNVAERQANKLAHAFGRGPLAAHEHIERFMGVYSACEAKLEEINKKPPEELQRYCSRLLEYAFPTKSAVTQMDCFKCIVSLITRYAGFRAIFLGCPRLGRLNPTSDELVQFWGRSDGFGTLQDFTFDLGFAAECLAERTVSVIVETALAKGPLWRLDVGPLGLNVIEQLIVSSGCEGTSKYSASLAIRYLGGIVARLSFWLQDGPVFDTTVTKLLVAADGLLKDLGIDSDAGAEETSPVDSDVEGIDLLCEAIVAGVLWRTSHQAPNRIVSSEHDWVDGFTNFVTLLRYPRAEDTLPFAWECATNEEMNRLQPVLYSSKEWETFELESLDSPSLTYSPSPSRQRDRREPHPSTKMTSTPPNLSQMARPKLSRAPAKDRKDSFSLQRWVLLKNYIIQTISPSSKTSMRHAKSPQSKSPSPSASQDSRLLDSNALAETASAPEHPSTPPATPPRTSSPSEPVRDRLFAAISKLESTRQAELTDQLMSLSKRERAMCLFNVEVLRAKIADAKLVLESGEDNASSKEIMPNTPRPKKTANPTSPPTTPNATVSSSRRTVELH</sequence>
<feature type="region of interest" description="Disordered" evidence="1">
    <location>
        <begin position="373"/>
        <end position="421"/>
    </location>
</feature>
<keyword evidence="3" id="KW-1185">Reference proteome</keyword>
<protein>
    <submittedName>
        <fullName evidence="2">Uncharacterized protein</fullName>
    </submittedName>
</protein>
<evidence type="ECO:0000256" key="1">
    <source>
        <dbReference type="SAM" id="MobiDB-lite"/>
    </source>
</evidence>
<feature type="compositionally biased region" description="Polar residues" evidence="1">
    <location>
        <begin position="396"/>
        <end position="407"/>
    </location>
</feature>
<name>A0A8H6TJR4_MYCCL</name>
<reference evidence="2" key="1">
    <citation type="submission" date="2020-05" db="EMBL/GenBank/DDBJ databases">
        <title>Mycena genomes resolve the evolution of fungal bioluminescence.</title>
        <authorList>
            <person name="Tsai I.J."/>
        </authorList>
    </citation>
    <scope>NUCLEOTIDE SEQUENCE</scope>
    <source>
        <strain evidence="2">110903Hualien_Pintung</strain>
    </source>
</reference>
<dbReference type="EMBL" id="JACAZE010000003">
    <property type="protein sequence ID" value="KAF7318810.1"/>
    <property type="molecule type" value="Genomic_DNA"/>
</dbReference>
<feature type="region of interest" description="Disordered" evidence="1">
    <location>
        <begin position="555"/>
        <end position="601"/>
    </location>
</feature>
<dbReference type="AlphaFoldDB" id="A0A8H6TJR4"/>
<organism evidence="2 3">
    <name type="scientific">Mycena chlorophos</name>
    <name type="common">Agaric fungus</name>
    <name type="synonym">Agaricus chlorophos</name>
    <dbReference type="NCBI Taxonomy" id="658473"/>
    <lineage>
        <taxon>Eukaryota</taxon>
        <taxon>Fungi</taxon>
        <taxon>Dikarya</taxon>
        <taxon>Basidiomycota</taxon>
        <taxon>Agaricomycotina</taxon>
        <taxon>Agaricomycetes</taxon>
        <taxon>Agaricomycetidae</taxon>
        <taxon>Agaricales</taxon>
        <taxon>Marasmiineae</taxon>
        <taxon>Mycenaceae</taxon>
        <taxon>Mycena</taxon>
    </lineage>
</organism>
<gene>
    <name evidence="2" type="ORF">HMN09_00216300</name>
</gene>
<evidence type="ECO:0000313" key="2">
    <source>
        <dbReference type="EMBL" id="KAF7318810.1"/>
    </source>
</evidence>
<feature type="compositionally biased region" description="Polar residues" evidence="1">
    <location>
        <begin position="373"/>
        <end position="384"/>
    </location>
</feature>
<dbReference type="OrthoDB" id="3054074at2759"/>
<feature type="compositionally biased region" description="Basic and acidic residues" evidence="1">
    <location>
        <begin position="385"/>
        <end position="394"/>
    </location>
</feature>
<evidence type="ECO:0000313" key="3">
    <source>
        <dbReference type="Proteomes" id="UP000613580"/>
    </source>
</evidence>